<keyword evidence="2" id="KW-0547">Nucleotide-binding</keyword>
<dbReference type="Proteomes" id="UP000229340">
    <property type="component" value="Chromosome"/>
</dbReference>
<evidence type="ECO:0000313" key="12">
    <source>
        <dbReference type="EMBL" id="ATW71319.1"/>
    </source>
</evidence>
<dbReference type="SUPFAM" id="SSF52540">
    <property type="entry name" value="P-loop containing nucleoside triphosphate hydrolases"/>
    <property type="match status" value="1"/>
</dbReference>
<dbReference type="InterPro" id="IPR011545">
    <property type="entry name" value="DEAD/DEAH_box_helicase_dom"/>
</dbReference>
<comment type="similarity">
    <text evidence="1">Belongs to the helicase family. RecQ subfamily.</text>
</comment>
<dbReference type="PROSITE" id="PS51194">
    <property type="entry name" value="HELICASE_CTER"/>
    <property type="match status" value="1"/>
</dbReference>
<evidence type="ECO:0000256" key="8">
    <source>
        <dbReference type="ARBA" id="ARBA00034617"/>
    </source>
</evidence>
<dbReference type="GO" id="GO:0043138">
    <property type="term" value="F:3'-5' DNA helicase activity"/>
    <property type="evidence" value="ECO:0007669"/>
    <property type="project" value="UniProtKB-EC"/>
</dbReference>
<dbReference type="EMBL" id="CP024443">
    <property type="protein sequence ID" value="ATW71319.1"/>
    <property type="molecule type" value="Genomic_DNA"/>
</dbReference>
<evidence type="ECO:0000313" key="13">
    <source>
        <dbReference type="Proteomes" id="UP000229340"/>
    </source>
</evidence>
<dbReference type="EC" id="5.6.2.4" evidence="9"/>
<dbReference type="CDD" id="cd06223">
    <property type="entry name" value="PRTases_typeI"/>
    <property type="match status" value="1"/>
</dbReference>
<dbReference type="InterPro" id="IPR014001">
    <property type="entry name" value="Helicase_ATP-bd"/>
</dbReference>
<keyword evidence="3" id="KW-0378">Hydrolase</keyword>
<dbReference type="InterPro" id="IPR001650">
    <property type="entry name" value="Helicase_C-like"/>
</dbReference>
<dbReference type="GO" id="GO:0005524">
    <property type="term" value="F:ATP binding"/>
    <property type="evidence" value="ECO:0007669"/>
    <property type="project" value="UniProtKB-KW"/>
</dbReference>
<dbReference type="GO" id="GO:0006310">
    <property type="term" value="P:DNA recombination"/>
    <property type="evidence" value="ECO:0007669"/>
    <property type="project" value="InterPro"/>
</dbReference>
<dbReference type="Pfam" id="PF00270">
    <property type="entry name" value="DEAD"/>
    <property type="match status" value="1"/>
</dbReference>
<gene>
    <name evidence="12" type="ORF">NP7_13465</name>
</gene>
<dbReference type="SMART" id="SM00490">
    <property type="entry name" value="HELICc"/>
    <property type="match status" value="1"/>
</dbReference>
<dbReference type="InterPro" id="IPR029057">
    <property type="entry name" value="PRTase-like"/>
</dbReference>
<dbReference type="PROSITE" id="PS51192">
    <property type="entry name" value="HELICASE_ATP_BIND_1"/>
    <property type="match status" value="1"/>
</dbReference>
<dbReference type="SUPFAM" id="SSF53271">
    <property type="entry name" value="PRTase-like"/>
    <property type="match status" value="1"/>
</dbReference>
<dbReference type="InterPro" id="IPR002464">
    <property type="entry name" value="DNA/RNA_helicase_DEAH_CS"/>
</dbReference>
<dbReference type="GO" id="GO:0005737">
    <property type="term" value="C:cytoplasm"/>
    <property type="evidence" value="ECO:0007669"/>
    <property type="project" value="TreeGrafter"/>
</dbReference>
<evidence type="ECO:0000259" key="11">
    <source>
        <dbReference type="PROSITE" id="PS51194"/>
    </source>
</evidence>
<evidence type="ECO:0000256" key="1">
    <source>
        <dbReference type="ARBA" id="ARBA00005446"/>
    </source>
</evidence>
<keyword evidence="5" id="KW-0067">ATP-binding</keyword>
<name>A0A2I5HS86_FAUOS</name>
<keyword evidence="7" id="KW-0413">Isomerase</keyword>
<dbReference type="InterPro" id="IPR000836">
    <property type="entry name" value="PRTase_dom"/>
</dbReference>
<feature type="domain" description="Helicase C-terminal" evidence="11">
    <location>
        <begin position="232"/>
        <end position="385"/>
    </location>
</feature>
<dbReference type="InterPro" id="IPR027417">
    <property type="entry name" value="P-loop_NTPase"/>
</dbReference>
<dbReference type="AlphaFoldDB" id="A0A2I5HS86"/>
<evidence type="ECO:0000256" key="9">
    <source>
        <dbReference type="ARBA" id="ARBA00034808"/>
    </source>
</evidence>
<dbReference type="InterPro" id="IPR004589">
    <property type="entry name" value="DNA_helicase_ATP-dep_RecQ"/>
</dbReference>
<evidence type="ECO:0000256" key="7">
    <source>
        <dbReference type="ARBA" id="ARBA00023235"/>
    </source>
</evidence>
<dbReference type="PROSITE" id="PS00690">
    <property type="entry name" value="DEAH_ATP_HELICASE"/>
    <property type="match status" value="1"/>
</dbReference>
<dbReference type="SMART" id="SM00487">
    <property type="entry name" value="DEXDc"/>
    <property type="match status" value="1"/>
</dbReference>
<dbReference type="GO" id="GO:0016787">
    <property type="term" value="F:hydrolase activity"/>
    <property type="evidence" value="ECO:0007669"/>
    <property type="project" value="UniProtKB-KW"/>
</dbReference>
<dbReference type="GO" id="GO:0009378">
    <property type="term" value="F:four-way junction helicase activity"/>
    <property type="evidence" value="ECO:0007669"/>
    <property type="project" value="TreeGrafter"/>
</dbReference>
<dbReference type="NCBIfam" id="TIGR00614">
    <property type="entry name" value="recQ_fam"/>
    <property type="match status" value="1"/>
</dbReference>
<evidence type="ECO:0000256" key="5">
    <source>
        <dbReference type="ARBA" id="ARBA00022840"/>
    </source>
</evidence>
<dbReference type="GO" id="GO:0030894">
    <property type="term" value="C:replisome"/>
    <property type="evidence" value="ECO:0007669"/>
    <property type="project" value="TreeGrafter"/>
</dbReference>
<reference evidence="13" key="1">
    <citation type="submission" date="2017-11" db="EMBL/GenBank/DDBJ databases">
        <title>Complete genome sequence of Moraxella osloensis NP7 isolated from human skin.</title>
        <authorList>
            <person name="Lee K."/>
            <person name="Lim J.Y."/>
            <person name="Hwang I."/>
        </authorList>
    </citation>
    <scope>NUCLEOTIDE SEQUENCE [LARGE SCALE GENOMIC DNA]</scope>
    <source>
        <strain evidence="13">NP7</strain>
    </source>
</reference>
<evidence type="ECO:0000256" key="6">
    <source>
        <dbReference type="ARBA" id="ARBA00023125"/>
    </source>
</evidence>
<keyword evidence="4 12" id="KW-0347">Helicase</keyword>
<dbReference type="GO" id="GO:0003677">
    <property type="term" value="F:DNA binding"/>
    <property type="evidence" value="ECO:0007669"/>
    <property type="project" value="UniProtKB-KW"/>
</dbReference>
<protein>
    <recommendedName>
        <fullName evidence="9">DNA 3'-5' helicase</fullName>
        <ecNumber evidence="9">5.6.2.4</ecNumber>
    </recommendedName>
</protein>
<proteinExistence type="inferred from homology"/>
<dbReference type="Gene3D" id="3.40.50.300">
    <property type="entry name" value="P-loop containing nucleotide triphosphate hydrolases"/>
    <property type="match status" value="2"/>
</dbReference>
<sequence>MNSLEFTRQQATNYLQQALENPNAQFRDGQWESIEALLYRQRVLVVQHTGWGKSMVYMLATKLLREQGCGITLLISPLLSLIRNQIEASERLSISARSINSTNIEDWDAIEQEIQNYQVDMLIISPERLANEGFRSKILNAVSKKLGLFVIDEAHCISDWGHDFRPDYQRIVRVLDTFAKDLPILATTATANDRVVNDIKQQLGSSILIQRGTLVRKSLKLQNITMPTQSMRLAWIATTTLSLHGSGIIYVMTKRDSELVTKWLQKNGISSCAYHADLSATEKTELEQKLIANDSKVLVATIALGMGFDKPDLAFVIHYQRPASVVHYYQQVGRAGRAVDEAYGILLHGDEDERISEYFIRNAFPTREIISNILNALKESEEGLSTTELQKAINVRYGKLEQALRYLSLENPAPVEKLDRKWQATKTADFYHVNEAKIEQITATRYAEQQQMRDYMSHTECLMSFLQNALDDTDIQPCGKCANCKPINALLTTANPLLVEQAQVFLDRSHQLIKQRKFWPLGFTFNHHDFKGKIKPELQFAEGLALCTWQDAGYGKLVYEGKELENYFSDVLVEACVKMYQAWHLDPAPKWVTYIPSKRNPELVANFAKRLAEKLNLRFGQVLEKVKDNESQQNMLNSFQQVRNIDGAFEVIIPTREEDNQYAPCLLIDDIVDSGWTITLTSALLRQAGVSTVYPLVLANYTQS</sequence>
<dbReference type="Pfam" id="PF00271">
    <property type="entry name" value="Helicase_C"/>
    <property type="match status" value="1"/>
</dbReference>
<dbReference type="PANTHER" id="PTHR13710:SF105">
    <property type="entry name" value="ATP-DEPENDENT DNA HELICASE Q1"/>
    <property type="match status" value="1"/>
</dbReference>
<evidence type="ECO:0000256" key="4">
    <source>
        <dbReference type="ARBA" id="ARBA00022806"/>
    </source>
</evidence>
<organism evidence="12 13">
    <name type="scientific">Faucicola osloensis</name>
    <name type="common">Moraxella osloensis</name>
    <dbReference type="NCBI Taxonomy" id="34062"/>
    <lineage>
        <taxon>Bacteria</taxon>
        <taxon>Pseudomonadati</taxon>
        <taxon>Pseudomonadota</taxon>
        <taxon>Gammaproteobacteria</taxon>
        <taxon>Moraxellales</taxon>
        <taxon>Moraxellaceae</taxon>
        <taxon>Faucicola</taxon>
    </lineage>
</organism>
<dbReference type="GO" id="GO:0043590">
    <property type="term" value="C:bacterial nucleoid"/>
    <property type="evidence" value="ECO:0007669"/>
    <property type="project" value="TreeGrafter"/>
</dbReference>
<evidence type="ECO:0000256" key="3">
    <source>
        <dbReference type="ARBA" id="ARBA00022801"/>
    </source>
</evidence>
<evidence type="ECO:0000259" key="10">
    <source>
        <dbReference type="PROSITE" id="PS51192"/>
    </source>
</evidence>
<dbReference type="RefSeq" id="WP_100270696.1">
    <property type="nucleotide sequence ID" value="NZ_CP024443.1"/>
</dbReference>
<keyword evidence="6" id="KW-0238">DNA-binding</keyword>
<evidence type="ECO:0000256" key="2">
    <source>
        <dbReference type="ARBA" id="ARBA00022741"/>
    </source>
</evidence>
<comment type="catalytic activity">
    <reaction evidence="8">
        <text>Couples ATP hydrolysis with the unwinding of duplex DNA by translocating in the 3'-5' direction.</text>
        <dbReference type="EC" id="5.6.2.4"/>
    </reaction>
</comment>
<dbReference type="PANTHER" id="PTHR13710">
    <property type="entry name" value="DNA HELICASE RECQ FAMILY MEMBER"/>
    <property type="match status" value="1"/>
</dbReference>
<dbReference type="Gene3D" id="3.40.50.2020">
    <property type="match status" value="1"/>
</dbReference>
<feature type="domain" description="Helicase ATP-binding" evidence="10">
    <location>
        <begin position="34"/>
        <end position="209"/>
    </location>
</feature>
<accession>A0A2I5HS86</accession>
<dbReference type="GO" id="GO:0006281">
    <property type="term" value="P:DNA repair"/>
    <property type="evidence" value="ECO:0007669"/>
    <property type="project" value="TreeGrafter"/>
</dbReference>